<reference evidence="5 6" key="1">
    <citation type="submission" date="2015-10" db="EMBL/GenBank/DDBJ databases">
        <title>Draft genome sequence of Novosphingobium fuchskuhlense DSM 25065 isolated from a surface water sample of the southwest basin of Lake Grosse Fuchskuhle.</title>
        <authorList>
            <person name="Ruckert C."/>
            <person name="Winkler A."/>
            <person name="Glaeser J."/>
            <person name="Grossart H.-P."/>
            <person name="Kalinowski J."/>
            <person name="Glaeser S."/>
        </authorList>
    </citation>
    <scope>NUCLEOTIDE SEQUENCE [LARGE SCALE GENOMIC DNA]</scope>
    <source>
        <strain evidence="5 6">FNE08-7</strain>
    </source>
</reference>
<comment type="caution">
    <text evidence="5">The sequence shown here is derived from an EMBL/GenBank/DDBJ whole genome shotgun (WGS) entry which is preliminary data.</text>
</comment>
<dbReference type="Proteomes" id="UP000058012">
    <property type="component" value="Unassembled WGS sequence"/>
</dbReference>
<name>A0A117UYJ1_9SPHN</name>
<evidence type="ECO:0000313" key="5">
    <source>
        <dbReference type="EMBL" id="KUR73199.1"/>
    </source>
</evidence>
<dbReference type="AlphaFoldDB" id="A0A117UYJ1"/>
<feature type="domain" description="Nudix hydrolase" evidence="4">
    <location>
        <begin position="7"/>
        <end position="146"/>
    </location>
</feature>
<dbReference type="PANTHER" id="PTHR43046:SF12">
    <property type="entry name" value="GDP-MANNOSE MANNOSYL HYDROLASE"/>
    <property type="match status" value="1"/>
</dbReference>
<dbReference type="InterPro" id="IPR020084">
    <property type="entry name" value="NUDIX_hydrolase_CS"/>
</dbReference>
<dbReference type="OrthoDB" id="9761969at2"/>
<dbReference type="Pfam" id="PF00293">
    <property type="entry name" value="NUDIX"/>
    <property type="match status" value="1"/>
</dbReference>
<evidence type="ECO:0000256" key="3">
    <source>
        <dbReference type="ARBA" id="ARBA00022842"/>
    </source>
</evidence>
<dbReference type="GO" id="GO:0016787">
    <property type="term" value="F:hydrolase activity"/>
    <property type="evidence" value="ECO:0007669"/>
    <property type="project" value="UniProtKB-KW"/>
</dbReference>
<dbReference type="STRING" id="1117702.AQZ52_06245"/>
<keyword evidence="3" id="KW-0460">Magnesium</keyword>
<organism evidence="5 6">
    <name type="scientific">Novosphingobium fuchskuhlense</name>
    <dbReference type="NCBI Taxonomy" id="1117702"/>
    <lineage>
        <taxon>Bacteria</taxon>
        <taxon>Pseudomonadati</taxon>
        <taxon>Pseudomonadota</taxon>
        <taxon>Alphaproteobacteria</taxon>
        <taxon>Sphingomonadales</taxon>
        <taxon>Sphingomonadaceae</taxon>
        <taxon>Novosphingobium</taxon>
    </lineage>
</organism>
<comment type="cofactor">
    <cofactor evidence="1">
        <name>Mg(2+)</name>
        <dbReference type="ChEBI" id="CHEBI:18420"/>
    </cofactor>
</comment>
<evidence type="ECO:0000259" key="4">
    <source>
        <dbReference type="PROSITE" id="PS51462"/>
    </source>
</evidence>
<dbReference type="PROSITE" id="PS00893">
    <property type="entry name" value="NUDIX_BOX"/>
    <property type="match status" value="1"/>
</dbReference>
<accession>A0A117UYJ1</accession>
<dbReference type="SUPFAM" id="SSF55811">
    <property type="entry name" value="Nudix"/>
    <property type="match status" value="1"/>
</dbReference>
<sequence>MNDAPRRVRRAARILLLDEHDHLLLIRFAPPTRRAFWCGVGGECDPGEDFHAAAVRELFEETGLRVESCGPEIARRTDDFITLEGEPVTSDERFFRVRTARFTPDPAGHTALERALIKEFRWFAATELADWHEPVFPVNIVELMQAEAAR</sequence>
<dbReference type="PANTHER" id="PTHR43046">
    <property type="entry name" value="GDP-MANNOSE MANNOSYL HYDROLASE"/>
    <property type="match status" value="1"/>
</dbReference>
<dbReference type="InterPro" id="IPR015797">
    <property type="entry name" value="NUDIX_hydrolase-like_dom_sf"/>
</dbReference>
<dbReference type="CDD" id="cd04685">
    <property type="entry name" value="NUDIX_Hydrolase"/>
    <property type="match status" value="1"/>
</dbReference>
<dbReference type="PROSITE" id="PS51462">
    <property type="entry name" value="NUDIX"/>
    <property type="match status" value="1"/>
</dbReference>
<evidence type="ECO:0000256" key="1">
    <source>
        <dbReference type="ARBA" id="ARBA00001946"/>
    </source>
</evidence>
<gene>
    <name evidence="5" type="ORF">AQZ52_06245</name>
</gene>
<evidence type="ECO:0000313" key="6">
    <source>
        <dbReference type="Proteomes" id="UP000058012"/>
    </source>
</evidence>
<keyword evidence="6" id="KW-1185">Reference proteome</keyword>
<protein>
    <submittedName>
        <fullName evidence="5">DNA mismatch repair protein MutT</fullName>
    </submittedName>
</protein>
<proteinExistence type="predicted"/>
<dbReference type="RefSeq" id="WP_067909552.1">
    <property type="nucleotide sequence ID" value="NZ_KQ954244.1"/>
</dbReference>
<dbReference type="InterPro" id="IPR000086">
    <property type="entry name" value="NUDIX_hydrolase_dom"/>
</dbReference>
<keyword evidence="2" id="KW-0378">Hydrolase</keyword>
<dbReference type="EMBL" id="LLZS01000003">
    <property type="protein sequence ID" value="KUR73199.1"/>
    <property type="molecule type" value="Genomic_DNA"/>
</dbReference>
<evidence type="ECO:0000256" key="2">
    <source>
        <dbReference type="ARBA" id="ARBA00022801"/>
    </source>
</evidence>
<dbReference type="Gene3D" id="3.90.79.10">
    <property type="entry name" value="Nucleoside Triphosphate Pyrophosphohydrolase"/>
    <property type="match status" value="1"/>
</dbReference>